<proteinExistence type="predicted"/>
<accession>G0ULH7</accession>
<gene>
    <name evidence="1" type="ORF">TCIL3000_4_3330</name>
</gene>
<name>G0ULH7_TRYCI</name>
<reference evidence="1" key="1">
    <citation type="journal article" date="2012" name="Proc. Natl. Acad. Sci. U.S.A.">
        <title>Antigenic diversity is generated by distinct evolutionary mechanisms in African trypanosome species.</title>
        <authorList>
            <person name="Jackson A.P."/>
            <person name="Berry A."/>
            <person name="Aslett M."/>
            <person name="Allison H.C."/>
            <person name="Burton P."/>
            <person name="Vavrova-Anderson J."/>
            <person name="Brown R."/>
            <person name="Browne H."/>
            <person name="Corton N."/>
            <person name="Hauser H."/>
            <person name="Gamble J."/>
            <person name="Gilderthorp R."/>
            <person name="Marcello L."/>
            <person name="McQuillan J."/>
            <person name="Otto T.D."/>
            <person name="Quail M.A."/>
            <person name="Sanders M.J."/>
            <person name="van Tonder A."/>
            <person name="Ginger M.L."/>
            <person name="Field M.C."/>
            <person name="Barry J.D."/>
            <person name="Hertz-Fowler C."/>
            <person name="Berriman M."/>
        </authorList>
    </citation>
    <scope>NUCLEOTIDE SEQUENCE</scope>
    <source>
        <strain evidence="1">IL3000</strain>
    </source>
</reference>
<dbReference type="AlphaFoldDB" id="G0ULH7"/>
<protein>
    <submittedName>
        <fullName evidence="1">Uncharacterized protein</fullName>
    </submittedName>
</protein>
<organism evidence="1">
    <name type="scientific">Trypanosoma congolense (strain IL3000)</name>
    <dbReference type="NCBI Taxonomy" id="1068625"/>
    <lineage>
        <taxon>Eukaryota</taxon>
        <taxon>Discoba</taxon>
        <taxon>Euglenozoa</taxon>
        <taxon>Kinetoplastea</taxon>
        <taxon>Metakinetoplastina</taxon>
        <taxon>Trypanosomatida</taxon>
        <taxon>Trypanosomatidae</taxon>
        <taxon>Trypanosoma</taxon>
        <taxon>Nannomonas</taxon>
    </lineage>
</organism>
<evidence type="ECO:0000313" key="1">
    <source>
        <dbReference type="EMBL" id="CCC90232.1"/>
    </source>
</evidence>
<sequence>MLCREACGGLMQPSMRHPFSERCFTLFAGGRGTPRGRGAHNSRFPPFTCFKALNVLGVSPVIYPSHTHTHTHAYALMPVSDITVQRQTKSKGGTNTRVQVPP</sequence>
<dbReference type="EMBL" id="HE575317">
    <property type="protein sequence ID" value="CCC90232.1"/>
    <property type="molecule type" value="Genomic_DNA"/>
</dbReference>